<gene>
    <name evidence="10" type="ORF">Agub_g12943</name>
</gene>
<dbReference type="Pfam" id="PF10406">
    <property type="entry name" value="TAF8_C"/>
    <property type="match status" value="1"/>
</dbReference>
<dbReference type="PANTHER" id="PTHR46338">
    <property type="entry name" value="TRANSCRIPTION INITIATION FACTOR TFIID SUBUNIT 8"/>
    <property type="match status" value="1"/>
</dbReference>
<accession>A0AAD3HS79</accession>
<name>A0AAD3HS79_9CHLO</name>
<evidence type="ECO:0000256" key="5">
    <source>
        <dbReference type="ARBA" id="ARBA00023163"/>
    </source>
</evidence>
<dbReference type="InterPro" id="IPR019473">
    <property type="entry name" value="TFIID_su8_C"/>
</dbReference>
<dbReference type="Proteomes" id="UP001054857">
    <property type="component" value="Unassembled WGS sequence"/>
</dbReference>
<evidence type="ECO:0000259" key="9">
    <source>
        <dbReference type="Pfam" id="PF10406"/>
    </source>
</evidence>
<evidence type="ECO:0000256" key="2">
    <source>
        <dbReference type="ARBA" id="ARBA00008767"/>
    </source>
</evidence>
<dbReference type="GO" id="GO:0010181">
    <property type="term" value="F:FMN binding"/>
    <property type="evidence" value="ECO:0007669"/>
    <property type="project" value="InterPro"/>
</dbReference>
<dbReference type="EMBL" id="BMAR01000040">
    <property type="protein sequence ID" value="GFR50690.1"/>
    <property type="molecule type" value="Genomic_DNA"/>
</dbReference>
<evidence type="ECO:0000256" key="4">
    <source>
        <dbReference type="ARBA" id="ARBA00023015"/>
    </source>
</evidence>
<dbReference type="InterPro" id="IPR037818">
    <property type="entry name" value="TAF8"/>
</dbReference>
<dbReference type="Pfam" id="PF01613">
    <property type="entry name" value="Flavin_Reduct"/>
    <property type="match status" value="1"/>
</dbReference>
<keyword evidence="6" id="KW-0539">Nucleus</keyword>
<protein>
    <recommendedName>
        <fullName evidence="3">Transcription initiation factor TFIID subunit 8</fullName>
    </recommendedName>
</protein>
<dbReference type="CDD" id="cd08049">
    <property type="entry name" value="TAF8"/>
    <property type="match status" value="1"/>
</dbReference>
<evidence type="ECO:0000313" key="10">
    <source>
        <dbReference type="EMBL" id="GFR50690.1"/>
    </source>
</evidence>
<feature type="region of interest" description="Disordered" evidence="7">
    <location>
        <begin position="327"/>
        <end position="347"/>
    </location>
</feature>
<feature type="compositionally biased region" description="Gly residues" evidence="7">
    <location>
        <begin position="333"/>
        <end position="343"/>
    </location>
</feature>
<comment type="caution">
    <text evidence="10">The sequence shown here is derived from an EMBL/GenBank/DDBJ whole genome shotgun (WGS) entry which is preliminary data.</text>
</comment>
<dbReference type="GO" id="GO:0005669">
    <property type="term" value="C:transcription factor TFIID complex"/>
    <property type="evidence" value="ECO:0007669"/>
    <property type="project" value="InterPro"/>
</dbReference>
<dbReference type="Gene3D" id="2.30.110.10">
    <property type="entry name" value="Electron Transport, Fmn-binding Protein, Chain A"/>
    <property type="match status" value="1"/>
</dbReference>
<keyword evidence="4" id="KW-0805">Transcription regulation</keyword>
<proteinExistence type="inferred from homology"/>
<reference evidence="10 11" key="1">
    <citation type="journal article" date="2021" name="Sci. Rep.">
        <title>Genome sequencing of the multicellular alga Astrephomene provides insights into convergent evolution of germ-soma differentiation.</title>
        <authorList>
            <person name="Yamashita S."/>
            <person name="Yamamoto K."/>
            <person name="Matsuzaki R."/>
            <person name="Suzuki S."/>
            <person name="Yamaguchi H."/>
            <person name="Hirooka S."/>
            <person name="Minakuchi Y."/>
            <person name="Miyagishima S."/>
            <person name="Kawachi M."/>
            <person name="Toyoda A."/>
            <person name="Nozaki H."/>
        </authorList>
    </citation>
    <scope>NUCLEOTIDE SEQUENCE [LARGE SCALE GENOMIC DNA]</scope>
    <source>
        <strain evidence="10 11">NIES-4017</strain>
    </source>
</reference>
<evidence type="ECO:0000256" key="7">
    <source>
        <dbReference type="SAM" id="MobiDB-lite"/>
    </source>
</evidence>
<sequence>MGSLYFTAQSASLYRKPLSRRLVTQPRAVADQSVPLYTKFSQPVYSLATAASDQTKRGSLNLITYLAPVAIKPDRCVALGLYLGTASHENMMVHRRGVLQVLQTQHAPLFQLLGKTSAKDVDKHAAIREAGYALTERYGLLTLEDAASVMEVEVISEFMPCGDHDVVICRGPGSYDQGFVHPLPPEFPVRAPGRTLPSFEERREEPPAHIPTWLPAFPDRHTYVRTPAFPGHEEDPVKQSEVIRQTRRQAAKTTLTFKQQLLAVPPHPGDVAIGSNPFLSVPTVELVGPASTAEDAGERTAAAAAAGGLSKDIVHPVSAAFEPVVGPVAEEGGPSGAGGGGGGVEDRRRDMDATVKWQQVQDAPSGSSQLGLPAGFTLDFATRVQRQGQAFAPRRIVEDALGSRGGEEPQGSRFSARARSSRYDIGDERKKAEHILAQAAEVKGHGAADHTFDD</sequence>
<dbReference type="PANTHER" id="PTHR46338:SF1">
    <property type="entry name" value="TRANSCRIPTION INITIATION FACTOR TFIID SUBUNIT 8"/>
    <property type="match status" value="1"/>
</dbReference>
<evidence type="ECO:0000259" key="8">
    <source>
        <dbReference type="Pfam" id="PF01613"/>
    </source>
</evidence>
<dbReference type="SUPFAM" id="SSF50475">
    <property type="entry name" value="FMN-binding split barrel"/>
    <property type="match status" value="1"/>
</dbReference>
<feature type="region of interest" description="Disordered" evidence="7">
    <location>
        <begin position="401"/>
        <end position="425"/>
    </location>
</feature>
<feature type="domain" description="Flavin reductase like" evidence="8">
    <location>
        <begin position="39"/>
        <end position="170"/>
    </location>
</feature>
<feature type="domain" description="Transcription factor TFIID subunit 8 C-terminal" evidence="9">
    <location>
        <begin position="209"/>
        <end position="251"/>
    </location>
</feature>
<comment type="similarity">
    <text evidence="2">Belongs to the TAF8 family.</text>
</comment>
<evidence type="ECO:0000256" key="3">
    <source>
        <dbReference type="ARBA" id="ARBA00017307"/>
    </source>
</evidence>
<comment type="subcellular location">
    <subcellularLocation>
        <location evidence="1">Nucleus</location>
    </subcellularLocation>
</comment>
<evidence type="ECO:0000256" key="1">
    <source>
        <dbReference type="ARBA" id="ARBA00004123"/>
    </source>
</evidence>
<evidence type="ECO:0000313" key="11">
    <source>
        <dbReference type="Proteomes" id="UP001054857"/>
    </source>
</evidence>
<evidence type="ECO:0000256" key="6">
    <source>
        <dbReference type="ARBA" id="ARBA00023242"/>
    </source>
</evidence>
<keyword evidence="11" id="KW-1185">Reference proteome</keyword>
<dbReference type="InterPro" id="IPR012349">
    <property type="entry name" value="Split_barrel_FMN-bd"/>
</dbReference>
<dbReference type="InterPro" id="IPR002563">
    <property type="entry name" value="Flavin_Rdtase-like_dom"/>
</dbReference>
<keyword evidence="5" id="KW-0804">Transcription</keyword>
<dbReference type="AlphaFoldDB" id="A0AAD3HS79"/>
<organism evidence="10 11">
    <name type="scientific">Astrephomene gubernaculifera</name>
    <dbReference type="NCBI Taxonomy" id="47775"/>
    <lineage>
        <taxon>Eukaryota</taxon>
        <taxon>Viridiplantae</taxon>
        <taxon>Chlorophyta</taxon>
        <taxon>core chlorophytes</taxon>
        <taxon>Chlorophyceae</taxon>
        <taxon>CS clade</taxon>
        <taxon>Chlamydomonadales</taxon>
        <taxon>Astrephomenaceae</taxon>
        <taxon>Astrephomene</taxon>
    </lineage>
</organism>